<organism evidence="1 2">
    <name type="scientific">Zalaria obscura</name>
    <dbReference type="NCBI Taxonomy" id="2024903"/>
    <lineage>
        <taxon>Eukaryota</taxon>
        <taxon>Fungi</taxon>
        <taxon>Dikarya</taxon>
        <taxon>Ascomycota</taxon>
        <taxon>Pezizomycotina</taxon>
        <taxon>Dothideomycetes</taxon>
        <taxon>Dothideomycetidae</taxon>
        <taxon>Dothideales</taxon>
        <taxon>Zalariaceae</taxon>
        <taxon>Zalaria</taxon>
    </lineage>
</organism>
<evidence type="ECO:0000313" key="1">
    <source>
        <dbReference type="EMBL" id="KAK8201383.1"/>
    </source>
</evidence>
<dbReference type="Proteomes" id="UP001320706">
    <property type="component" value="Unassembled WGS sequence"/>
</dbReference>
<keyword evidence="2" id="KW-1185">Reference proteome</keyword>
<gene>
    <name evidence="1" type="ORF">M8818_005894</name>
</gene>
<comment type="caution">
    <text evidence="1">The sequence shown here is derived from an EMBL/GenBank/DDBJ whole genome shotgun (WGS) entry which is preliminary data.</text>
</comment>
<proteinExistence type="predicted"/>
<evidence type="ECO:0000313" key="2">
    <source>
        <dbReference type="Proteomes" id="UP001320706"/>
    </source>
</evidence>
<sequence>MISMVGVSLHSLYWYWLTRWLGNMSSRTDAVIVLSTPMSETQAQVECAALGESLWYPSEEHLRQDSFLQYLTYEGMNGPYWIGGRQGPSCKDMTASGMMGLRHCPNLMPALCTQTAPLSNLTYADNSTKWQTQVSTGEQWITGFRDRNSFRFEGIRYAPQPERFTYSQVYNGTGNSTALRFGSQCVQAGEVGSEDCLFLNVWTPYLPASSKPSPKKLKPVMFWIHGGAFTGGTGADPTFDGGAIASRGDAVLVTINYRLTTLGFLALNDGVTKGNFGLADQITALKWVHEHIRDFGGDPTRITIFGQSAGAASVRALLASPKAMGLFAAAIPQSNLAGSNYATTYSQYYNISTEVALVANPILNATGCLDASSQVECLRGINPYFLANLTTVARFLVVDGTYLVTDELEVSGRGPAAHVPVLMGFMRDDGAAFIGYPLPSQNESAFLASQGFNVTSNVLTLDFPVPAGPNATLDVFNASAQVATDSEFRCLDEATAYSAIKHEVFPSVYFYEFNRSYQLSTYQPNAPVCDAPITPSHPLGDPSAEYFKCHSGELYYVFGSLLFNNLLPRDQLDIPMSQFTLDSWTAFARTYDPNPSLAYLSARGFTNTSAEVRRAGRWIPVSNSTEGLTLRLLQYPSVQESFGVYGPQSQCVALGFPLDYWESHF</sequence>
<reference evidence="1" key="1">
    <citation type="submission" date="2024-02" db="EMBL/GenBank/DDBJ databases">
        <title>Metagenome Assembled Genome of Zalaria obscura JY119.</title>
        <authorList>
            <person name="Vighnesh L."/>
            <person name="Jagadeeshwari U."/>
            <person name="Venkata Ramana C."/>
            <person name="Sasikala C."/>
        </authorList>
    </citation>
    <scope>NUCLEOTIDE SEQUENCE</scope>
    <source>
        <strain evidence="1">JY119</strain>
    </source>
</reference>
<accession>A0ACC3S7L4</accession>
<dbReference type="EMBL" id="JAMKPW020000036">
    <property type="protein sequence ID" value="KAK8201383.1"/>
    <property type="molecule type" value="Genomic_DNA"/>
</dbReference>
<name>A0ACC3S7L4_9PEZI</name>
<protein>
    <submittedName>
        <fullName evidence="1">Uncharacterized protein</fullName>
    </submittedName>
</protein>